<dbReference type="Proteomes" id="UP000193146">
    <property type="component" value="Unassembled WGS sequence"/>
</dbReference>
<dbReference type="PRINTS" id="PR00411">
    <property type="entry name" value="PNDRDTASEI"/>
</dbReference>
<evidence type="ECO:0000259" key="2">
    <source>
        <dbReference type="Pfam" id="PF01266"/>
    </source>
</evidence>
<dbReference type="RefSeq" id="WP_085039181.1">
    <property type="nucleotide sequence ID" value="NZ_CADIKG010000023.1"/>
</dbReference>
<comment type="caution">
    <text evidence="3">The sequence shown here is derived from an EMBL/GenBank/DDBJ whole genome shotgun (WGS) entry which is preliminary data.</text>
</comment>
<evidence type="ECO:0000256" key="1">
    <source>
        <dbReference type="ARBA" id="ARBA00023002"/>
    </source>
</evidence>
<dbReference type="Gene3D" id="3.50.50.60">
    <property type="entry name" value="FAD/NAD(P)-binding domain"/>
    <property type="match status" value="1"/>
</dbReference>
<dbReference type="InterPro" id="IPR036188">
    <property type="entry name" value="FAD/NAD-bd_sf"/>
</dbReference>
<dbReference type="AlphaFoldDB" id="A0A1X1PKA4"/>
<reference evidence="3 4" key="1">
    <citation type="submission" date="2017-04" db="EMBL/GenBank/DDBJ databases">
        <title>Burkholderia puraquae sp. nov., a novel Burkholderia cepacia complex species from hospital setting samples.</title>
        <authorList>
            <person name="Martina P."/>
            <person name="Leguizamon M."/>
            <person name="Prieto C."/>
            <person name="Sousa S."/>
            <person name="Montanaro P."/>
            <person name="Draghi W."/>
            <person name="Staembler M."/>
            <person name="Bettiol M."/>
            <person name="Figoli C."/>
            <person name="Palau J."/>
            <person name="Alvarez F."/>
            <person name="Benetti S."/>
            <person name="Anchat E."/>
            <person name="Vescina C."/>
            <person name="Ferreras J."/>
            <person name="Lasch P."/>
            <person name="Lagares A."/>
            <person name="Zorreguieta A."/>
            <person name="Yantorno O."/>
            <person name="Bosch A."/>
        </authorList>
    </citation>
    <scope>NUCLEOTIDE SEQUENCE [LARGE SCALE GENOMIC DNA]</scope>
    <source>
        <strain evidence="3 4">CAMPA 1040</strain>
    </source>
</reference>
<dbReference type="GO" id="GO:0005737">
    <property type="term" value="C:cytoplasm"/>
    <property type="evidence" value="ECO:0007669"/>
    <property type="project" value="TreeGrafter"/>
</dbReference>
<dbReference type="OrthoDB" id="8993739at2"/>
<dbReference type="Gene3D" id="3.30.9.10">
    <property type="entry name" value="D-Amino Acid Oxidase, subunit A, domain 2"/>
    <property type="match status" value="1"/>
</dbReference>
<dbReference type="SUPFAM" id="SSF51905">
    <property type="entry name" value="FAD/NAD(P)-binding domain"/>
    <property type="match status" value="1"/>
</dbReference>
<accession>A0A1X1PKA4</accession>
<sequence>MLLMGHNRLRVVVVGGGIVGASIAWHLARSGAQVTLLEKQAAPAGGATQWSFGWVGTGSALPSENPSRFSRTLGALPEFARLERELGPLPVTTRGALVWRDTDAQTAALIDEQRAAGVQMEALGRREVARMEPRLAWPPELIAWAPNDFVVEPIDLTHRLLAGAQAAGAQIRCGCAVEAVETRDGHAVGVHTAHGQVPADVVVLANAASAVAIAAGLGVSLPVREEPAVLMRFAAEPGLVSHLLYGRGLEVRVGPAGSLLSAADPPEEGNSGLAALAARTASEISALFADPPALTPLSAKSALRPMTNDGAPVNGFLPGVAGVYAVVAHPGVILAPQLGRLAASAILGV</sequence>
<feature type="domain" description="FAD dependent oxidoreductase" evidence="2">
    <location>
        <begin position="10"/>
        <end position="344"/>
    </location>
</feature>
<protein>
    <recommendedName>
        <fullName evidence="2">FAD dependent oxidoreductase domain-containing protein</fullName>
    </recommendedName>
</protein>
<evidence type="ECO:0000313" key="4">
    <source>
        <dbReference type="Proteomes" id="UP000193146"/>
    </source>
</evidence>
<dbReference type="Pfam" id="PF01266">
    <property type="entry name" value="DAO"/>
    <property type="match status" value="1"/>
</dbReference>
<dbReference type="InterPro" id="IPR006076">
    <property type="entry name" value="FAD-dep_OxRdtase"/>
</dbReference>
<proteinExistence type="predicted"/>
<keyword evidence="1" id="KW-0560">Oxidoreductase</keyword>
<dbReference type="EMBL" id="NBYX01000004">
    <property type="protein sequence ID" value="ORT87037.1"/>
    <property type="molecule type" value="Genomic_DNA"/>
</dbReference>
<name>A0A1X1PKA4_9BURK</name>
<dbReference type="PANTHER" id="PTHR13847:SF289">
    <property type="entry name" value="GLYCINE OXIDASE"/>
    <property type="match status" value="1"/>
</dbReference>
<evidence type="ECO:0000313" key="3">
    <source>
        <dbReference type="EMBL" id="ORT87037.1"/>
    </source>
</evidence>
<keyword evidence="4" id="KW-1185">Reference proteome</keyword>
<organism evidence="3 4">
    <name type="scientific">Burkholderia puraquae</name>
    <dbReference type="NCBI Taxonomy" id="1904757"/>
    <lineage>
        <taxon>Bacteria</taxon>
        <taxon>Pseudomonadati</taxon>
        <taxon>Pseudomonadota</taxon>
        <taxon>Betaproteobacteria</taxon>
        <taxon>Burkholderiales</taxon>
        <taxon>Burkholderiaceae</taxon>
        <taxon>Burkholderia</taxon>
        <taxon>Burkholderia cepacia complex</taxon>
    </lineage>
</organism>
<dbReference type="PANTHER" id="PTHR13847">
    <property type="entry name" value="SARCOSINE DEHYDROGENASE-RELATED"/>
    <property type="match status" value="1"/>
</dbReference>
<gene>
    <name evidence="3" type="ORF">B7G54_11350</name>
</gene>
<dbReference type="GO" id="GO:0016491">
    <property type="term" value="F:oxidoreductase activity"/>
    <property type="evidence" value="ECO:0007669"/>
    <property type="project" value="UniProtKB-KW"/>
</dbReference>